<dbReference type="Proteomes" id="UP000694866">
    <property type="component" value="Unplaced"/>
</dbReference>
<accession>A0A9R1TRM3</accession>
<sequence length="131" mass="15788">MENMLDSGYYRTTRWALKLMGQWPFQSPRRNKFFKCITLSLITSICIPTMTKFVESLKDIDIVMECVPMIGVYGTAYLKYFTWVFHHDRMKGLLLSIERDWKNLKIERDIELLGEYSERARRMNNLYTRRI</sequence>
<evidence type="ECO:0000313" key="1">
    <source>
        <dbReference type="Proteomes" id="UP000694866"/>
    </source>
</evidence>
<keyword evidence="1" id="KW-1185">Reference proteome</keyword>
<name>A0A9R1TMK8_9HYME</name>
<accession>A0A9R1TMK8</accession>
<dbReference type="OrthoDB" id="6614360at2759"/>
<dbReference type="RefSeq" id="XP_011313579.1">
    <property type="nucleotide sequence ID" value="XM_011315277.1"/>
</dbReference>
<protein>
    <submittedName>
        <fullName evidence="2 3">Uncharacterized protein</fullName>
    </submittedName>
</protein>
<dbReference type="AlphaFoldDB" id="A0A9R1TMK8"/>
<dbReference type="RefSeq" id="XP_011313578.1">
    <property type="nucleotide sequence ID" value="XM_011315276.1"/>
</dbReference>
<dbReference type="KEGG" id="fas:105273042"/>
<evidence type="ECO:0000313" key="3">
    <source>
        <dbReference type="RefSeq" id="XP_011313579.1"/>
    </source>
</evidence>
<organism evidence="1 3">
    <name type="scientific">Fopius arisanus</name>
    <dbReference type="NCBI Taxonomy" id="64838"/>
    <lineage>
        <taxon>Eukaryota</taxon>
        <taxon>Metazoa</taxon>
        <taxon>Ecdysozoa</taxon>
        <taxon>Arthropoda</taxon>
        <taxon>Hexapoda</taxon>
        <taxon>Insecta</taxon>
        <taxon>Pterygota</taxon>
        <taxon>Neoptera</taxon>
        <taxon>Endopterygota</taxon>
        <taxon>Hymenoptera</taxon>
        <taxon>Apocrita</taxon>
        <taxon>Ichneumonoidea</taxon>
        <taxon>Braconidae</taxon>
        <taxon>Opiinae</taxon>
        <taxon>Fopius</taxon>
    </lineage>
</organism>
<reference evidence="2 3" key="1">
    <citation type="submission" date="2025-04" db="UniProtKB">
        <authorList>
            <consortium name="RefSeq"/>
        </authorList>
    </citation>
    <scope>IDENTIFICATION</scope>
    <source>
        <strain evidence="2 3">USDA-PBARC FA_bdor</strain>
        <tissue evidence="2 3">Whole organism</tissue>
    </source>
</reference>
<proteinExistence type="predicted"/>
<evidence type="ECO:0000313" key="2">
    <source>
        <dbReference type="RefSeq" id="XP_011313578.1"/>
    </source>
</evidence>
<dbReference type="GeneID" id="105273042"/>
<gene>
    <name evidence="2 3" type="primary">LOC105273042</name>
</gene>